<evidence type="ECO:0000313" key="2">
    <source>
        <dbReference type="EMBL" id="MBW7455290.1"/>
    </source>
</evidence>
<proteinExistence type="predicted"/>
<accession>A0ABS7C328</accession>
<reference evidence="2 3" key="1">
    <citation type="submission" date="2021-07" db="EMBL/GenBank/DDBJ databases">
        <title>Paenibacillus radiodurans sp. nov., isolated from the southeastern edge of Tengger Desert.</title>
        <authorList>
            <person name="Zhang G."/>
        </authorList>
    </citation>
    <scope>NUCLEOTIDE SEQUENCE [LARGE SCALE GENOMIC DNA]</scope>
    <source>
        <strain evidence="2 3">CCM 7311</strain>
    </source>
</reference>
<dbReference type="EMBL" id="JAHZIK010000336">
    <property type="protein sequence ID" value="MBW7455290.1"/>
    <property type="molecule type" value="Genomic_DNA"/>
</dbReference>
<keyword evidence="1" id="KW-0812">Transmembrane</keyword>
<protein>
    <submittedName>
        <fullName evidence="2">Uncharacterized protein</fullName>
    </submittedName>
</protein>
<dbReference type="Proteomes" id="UP001519887">
    <property type="component" value="Unassembled WGS sequence"/>
</dbReference>
<sequence>MVTVIVVIWIAIMAGYDLRAGRREGPRPVRIKFIYGLLLLVIAYHTIVIQGNLHWLTYYDSANALFGGAGNTIMKWVKTKG</sequence>
<comment type="caution">
    <text evidence="2">The sequence shown here is derived from an EMBL/GenBank/DDBJ whole genome shotgun (WGS) entry which is preliminary data.</text>
</comment>
<feature type="transmembrane region" description="Helical" evidence="1">
    <location>
        <begin position="6"/>
        <end position="21"/>
    </location>
</feature>
<organism evidence="2 3">
    <name type="scientific">Paenibacillus sepulcri</name>
    <dbReference type="NCBI Taxonomy" id="359917"/>
    <lineage>
        <taxon>Bacteria</taxon>
        <taxon>Bacillati</taxon>
        <taxon>Bacillota</taxon>
        <taxon>Bacilli</taxon>
        <taxon>Bacillales</taxon>
        <taxon>Paenibacillaceae</taxon>
        <taxon>Paenibacillus</taxon>
    </lineage>
</organism>
<dbReference type="RefSeq" id="WP_210037591.1">
    <property type="nucleotide sequence ID" value="NZ_JBHLVU010000004.1"/>
</dbReference>
<keyword evidence="1" id="KW-1133">Transmembrane helix</keyword>
<name>A0ABS7C328_9BACL</name>
<keyword evidence="1" id="KW-0472">Membrane</keyword>
<evidence type="ECO:0000256" key="1">
    <source>
        <dbReference type="SAM" id="Phobius"/>
    </source>
</evidence>
<feature type="transmembrane region" description="Helical" evidence="1">
    <location>
        <begin position="33"/>
        <end position="53"/>
    </location>
</feature>
<evidence type="ECO:0000313" key="3">
    <source>
        <dbReference type="Proteomes" id="UP001519887"/>
    </source>
</evidence>
<gene>
    <name evidence="2" type="ORF">K0U00_14790</name>
</gene>
<keyword evidence="3" id="KW-1185">Reference proteome</keyword>